<feature type="domain" description="CUB" evidence="3">
    <location>
        <begin position="9"/>
        <end position="123"/>
    </location>
</feature>
<comment type="caution">
    <text evidence="2">Lacks conserved residue(s) required for the propagation of feature annotation.</text>
</comment>
<dbReference type="Proteomes" id="UP000494106">
    <property type="component" value="Unassembled WGS sequence"/>
</dbReference>
<dbReference type="SUPFAM" id="SSF49854">
    <property type="entry name" value="Spermadhesin, CUB domain"/>
    <property type="match status" value="1"/>
</dbReference>
<dbReference type="Pfam" id="PF00431">
    <property type="entry name" value="CUB"/>
    <property type="match status" value="1"/>
</dbReference>
<gene>
    <name evidence="4" type="ORF">APLA_LOCUS14800</name>
</gene>
<dbReference type="EMBL" id="CADEBC010000572">
    <property type="protein sequence ID" value="CAB3255229.1"/>
    <property type="molecule type" value="Genomic_DNA"/>
</dbReference>
<evidence type="ECO:0000313" key="5">
    <source>
        <dbReference type="Proteomes" id="UP000494106"/>
    </source>
</evidence>
<comment type="caution">
    <text evidence="4">The sequence shown here is derived from an EMBL/GenBank/DDBJ whole genome shotgun (WGS) entry which is preliminary data.</text>
</comment>
<dbReference type="Gene3D" id="2.60.120.290">
    <property type="entry name" value="Spermadhesin, CUB domain"/>
    <property type="match status" value="1"/>
</dbReference>
<organism evidence="4 5">
    <name type="scientific">Arctia plantaginis</name>
    <name type="common">Wood tiger moth</name>
    <name type="synonym">Phalaena plantaginis</name>
    <dbReference type="NCBI Taxonomy" id="874455"/>
    <lineage>
        <taxon>Eukaryota</taxon>
        <taxon>Metazoa</taxon>
        <taxon>Ecdysozoa</taxon>
        <taxon>Arthropoda</taxon>
        <taxon>Hexapoda</taxon>
        <taxon>Insecta</taxon>
        <taxon>Pterygota</taxon>
        <taxon>Neoptera</taxon>
        <taxon>Endopterygota</taxon>
        <taxon>Lepidoptera</taxon>
        <taxon>Glossata</taxon>
        <taxon>Ditrysia</taxon>
        <taxon>Noctuoidea</taxon>
        <taxon>Erebidae</taxon>
        <taxon>Arctiinae</taxon>
        <taxon>Arctia</taxon>
    </lineage>
</organism>
<keyword evidence="1" id="KW-1015">Disulfide bond</keyword>
<proteinExistence type="predicted"/>
<evidence type="ECO:0000256" key="2">
    <source>
        <dbReference type="PROSITE-ProRule" id="PRU00059"/>
    </source>
</evidence>
<dbReference type="AlphaFoldDB" id="A0A8S1B189"/>
<name>A0A8S1B189_ARCPL</name>
<reference evidence="4 5" key="1">
    <citation type="submission" date="2020-04" db="EMBL/GenBank/DDBJ databases">
        <authorList>
            <person name="Wallbank WR R."/>
            <person name="Pardo Diaz C."/>
            <person name="Kozak K."/>
            <person name="Martin S."/>
            <person name="Jiggins C."/>
            <person name="Moest M."/>
            <person name="Warren A I."/>
            <person name="Byers J.R.P. K."/>
            <person name="Montejo-Kovacevich G."/>
            <person name="Yen C E."/>
        </authorList>
    </citation>
    <scope>NUCLEOTIDE SEQUENCE [LARGE SCALE GENOMIC DNA]</scope>
</reference>
<protein>
    <recommendedName>
        <fullName evidence="3">CUB domain-containing protein</fullName>
    </recommendedName>
</protein>
<evidence type="ECO:0000259" key="3">
    <source>
        <dbReference type="PROSITE" id="PS01180"/>
    </source>
</evidence>
<dbReference type="PROSITE" id="PS01180">
    <property type="entry name" value="CUB"/>
    <property type="match status" value="1"/>
</dbReference>
<accession>A0A8S1B189</accession>
<sequence>MIENPDSHCDYLIRVPNRQMITVANAEWPSPYLPNLICRWVFDCPSGYACRLRCRDVGLPKTHGCFLDRLMVSTSGNLDLSDAHVYCGGKKVNARSIGSRMVMGLVTSETSPGGRFRCKVRPEPWV</sequence>
<dbReference type="OrthoDB" id="6380398at2759"/>
<dbReference type="InterPro" id="IPR035914">
    <property type="entry name" value="Sperma_CUB_dom_sf"/>
</dbReference>
<evidence type="ECO:0000313" key="4">
    <source>
        <dbReference type="EMBL" id="CAB3255229.1"/>
    </source>
</evidence>
<dbReference type="InterPro" id="IPR000859">
    <property type="entry name" value="CUB_dom"/>
</dbReference>
<keyword evidence="5" id="KW-1185">Reference proteome</keyword>
<evidence type="ECO:0000256" key="1">
    <source>
        <dbReference type="ARBA" id="ARBA00023157"/>
    </source>
</evidence>